<feature type="transmembrane region" description="Helical" evidence="1">
    <location>
        <begin position="158"/>
        <end position="179"/>
    </location>
</feature>
<organism evidence="3 4">
    <name type="scientific">Flavobacterium collinsii</name>
    <dbReference type="NCBI Taxonomy" id="1114861"/>
    <lineage>
        <taxon>Bacteria</taxon>
        <taxon>Pseudomonadati</taxon>
        <taxon>Bacteroidota</taxon>
        <taxon>Flavobacteriia</taxon>
        <taxon>Flavobacteriales</taxon>
        <taxon>Flavobacteriaceae</taxon>
        <taxon>Flavobacterium</taxon>
    </lineage>
</organism>
<evidence type="ECO:0000259" key="2">
    <source>
        <dbReference type="Pfam" id="PF16401"/>
    </source>
</evidence>
<feature type="transmembrane region" description="Helical" evidence="1">
    <location>
        <begin position="307"/>
        <end position="326"/>
    </location>
</feature>
<dbReference type="PANTHER" id="PTHR31061:SF24">
    <property type="entry name" value="LD22376P"/>
    <property type="match status" value="1"/>
</dbReference>
<evidence type="ECO:0000256" key="1">
    <source>
        <dbReference type="SAM" id="Phobius"/>
    </source>
</evidence>
<sequence>MTRERLISLDVFRGLTILLMTIVNNPGDWGHVYTPLLHSEWHGCTPTDLVFPFFIFIMGVAVPLAMPTKSWDNTTFNKILVRSLRMLCLGIFFNYFGKIQLFGLEGIPLLIGRLIITIAVGYALMGNFSSRIKNILAFSILFIYLFLAYSGIEAYHDVRLPGVLQRIAIVYFVVSLLYLKTTQKTQIITGIVLLLGYWAIMTLLPVPGIGAANLDKETNLASWLDSVLLEGHMYRGTITWDPEGVLSTIPSIVNGIIGLLIGQVLQLEISKKQRAAKMAIAGIALIIAGLLWNIVFPINKSLWTSSYVLYTTGLGTTCLAFLYYIIDIAEYKKGLKLFLIWGVNPMILFFFSQIIPQALVMVEFKNPDHPEEQINLLNYLYHFGIAPFFNNPMTASLAGALVYVGIWTFILWIFYKNKLIFKV</sequence>
<feature type="transmembrane region" description="Helical" evidence="1">
    <location>
        <begin position="109"/>
        <end position="128"/>
    </location>
</feature>
<gene>
    <name evidence="3" type="ORF">FLACOL7796_02120</name>
</gene>
<dbReference type="Proteomes" id="UP000474567">
    <property type="component" value="Unassembled WGS sequence"/>
</dbReference>
<feature type="transmembrane region" description="Helical" evidence="1">
    <location>
        <begin position="79"/>
        <end position="97"/>
    </location>
</feature>
<comment type="caution">
    <text evidence="3">The sequence shown here is derived from an EMBL/GenBank/DDBJ whole genome shotgun (WGS) entry which is preliminary data.</text>
</comment>
<name>A0ABM8KI94_9FLAO</name>
<dbReference type="EMBL" id="CADCST010000082">
    <property type="protein sequence ID" value="CAA9198335.1"/>
    <property type="molecule type" value="Genomic_DNA"/>
</dbReference>
<keyword evidence="1" id="KW-0472">Membrane</keyword>
<reference evidence="3 4" key="1">
    <citation type="submission" date="2020-02" db="EMBL/GenBank/DDBJ databases">
        <authorList>
            <person name="Criscuolo A."/>
        </authorList>
    </citation>
    <scope>NUCLEOTIDE SEQUENCE [LARGE SCALE GENOMIC DNA]</scope>
    <source>
        <strain evidence="3">CECT7796</strain>
    </source>
</reference>
<dbReference type="RefSeq" id="WP_173966105.1">
    <property type="nucleotide sequence ID" value="NZ_CADCST010000082.1"/>
</dbReference>
<protein>
    <recommendedName>
        <fullName evidence="2">DUF5009 domain-containing protein</fullName>
    </recommendedName>
</protein>
<keyword evidence="4" id="KW-1185">Reference proteome</keyword>
<feature type="transmembrane region" description="Helical" evidence="1">
    <location>
        <begin position="244"/>
        <end position="265"/>
    </location>
</feature>
<proteinExistence type="predicted"/>
<evidence type="ECO:0000313" key="4">
    <source>
        <dbReference type="Proteomes" id="UP000474567"/>
    </source>
</evidence>
<keyword evidence="1" id="KW-1133">Transmembrane helix</keyword>
<feature type="transmembrane region" description="Helical" evidence="1">
    <location>
        <begin position="338"/>
        <end position="359"/>
    </location>
</feature>
<feature type="transmembrane region" description="Helical" evidence="1">
    <location>
        <begin position="135"/>
        <end position="152"/>
    </location>
</feature>
<feature type="transmembrane region" description="Helical" evidence="1">
    <location>
        <begin position="277"/>
        <end position="295"/>
    </location>
</feature>
<evidence type="ECO:0000313" key="3">
    <source>
        <dbReference type="EMBL" id="CAA9198335.1"/>
    </source>
</evidence>
<feature type="transmembrane region" description="Helical" evidence="1">
    <location>
        <begin position="191"/>
        <end position="214"/>
    </location>
</feature>
<feature type="transmembrane region" description="Helical" evidence="1">
    <location>
        <begin position="49"/>
        <end position="67"/>
    </location>
</feature>
<accession>A0ABM8KI94</accession>
<dbReference type="PANTHER" id="PTHR31061">
    <property type="entry name" value="LD22376P"/>
    <property type="match status" value="1"/>
</dbReference>
<feature type="domain" description="DUF5009" evidence="2">
    <location>
        <begin position="8"/>
        <end position="152"/>
    </location>
</feature>
<feature type="transmembrane region" description="Helical" evidence="1">
    <location>
        <begin position="12"/>
        <end position="29"/>
    </location>
</feature>
<dbReference type="InterPro" id="IPR032176">
    <property type="entry name" value="DUF5009"/>
</dbReference>
<keyword evidence="1" id="KW-0812">Transmembrane</keyword>
<feature type="transmembrane region" description="Helical" evidence="1">
    <location>
        <begin position="397"/>
        <end position="415"/>
    </location>
</feature>
<dbReference type="Pfam" id="PF16401">
    <property type="entry name" value="DUF5009"/>
    <property type="match status" value="1"/>
</dbReference>